<feature type="region of interest" description="Disordered" evidence="1">
    <location>
        <begin position="141"/>
        <end position="169"/>
    </location>
</feature>
<proteinExistence type="predicted"/>
<evidence type="ECO:0000256" key="1">
    <source>
        <dbReference type="SAM" id="MobiDB-lite"/>
    </source>
</evidence>
<sequence length="211" mass="22590">MPYTAVHSDTGDGCYGRNSLPQSEATPQQYSPKHDHANAPPPPCCVPACDDTLFEAALPACSSSYAPQWNTPTPHSSVQDQRYGAPVPYVNNNQNQDKGNSANDPTAYYEDKGISADRAFNGWFTTTQGVQPGGVVDYGPSLGESSAQSAAGNDVHASVPHGEARAPSEGLRTLTRRYILDPGTRIETVDIGPNRYGRRKIIIVLEVTDGV</sequence>
<keyword evidence="3" id="KW-1185">Reference proteome</keyword>
<comment type="caution">
    <text evidence="2">The sequence shown here is derived from an EMBL/GenBank/DDBJ whole genome shotgun (WGS) entry which is preliminary data.</text>
</comment>
<gene>
    <name evidence="2" type="ORF">DFH94DRAFT_811459</name>
</gene>
<dbReference type="Proteomes" id="UP000759537">
    <property type="component" value="Unassembled WGS sequence"/>
</dbReference>
<evidence type="ECO:0000313" key="2">
    <source>
        <dbReference type="EMBL" id="KAF8470956.1"/>
    </source>
</evidence>
<dbReference type="OrthoDB" id="3242441at2759"/>
<reference evidence="2" key="2">
    <citation type="journal article" date="2020" name="Nat. Commun.">
        <title>Large-scale genome sequencing of mycorrhizal fungi provides insights into the early evolution of symbiotic traits.</title>
        <authorList>
            <person name="Miyauchi S."/>
            <person name="Kiss E."/>
            <person name="Kuo A."/>
            <person name="Drula E."/>
            <person name="Kohler A."/>
            <person name="Sanchez-Garcia M."/>
            <person name="Morin E."/>
            <person name="Andreopoulos B."/>
            <person name="Barry K.W."/>
            <person name="Bonito G."/>
            <person name="Buee M."/>
            <person name="Carver A."/>
            <person name="Chen C."/>
            <person name="Cichocki N."/>
            <person name="Clum A."/>
            <person name="Culley D."/>
            <person name="Crous P.W."/>
            <person name="Fauchery L."/>
            <person name="Girlanda M."/>
            <person name="Hayes R.D."/>
            <person name="Keri Z."/>
            <person name="LaButti K."/>
            <person name="Lipzen A."/>
            <person name="Lombard V."/>
            <person name="Magnuson J."/>
            <person name="Maillard F."/>
            <person name="Murat C."/>
            <person name="Nolan M."/>
            <person name="Ohm R.A."/>
            <person name="Pangilinan J."/>
            <person name="Pereira M.F."/>
            <person name="Perotto S."/>
            <person name="Peter M."/>
            <person name="Pfister S."/>
            <person name="Riley R."/>
            <person name="Sitrit Y."/>
            <person name="Stielow J.B."/>
            <person name="Szollosi G."/>
            <person name="Zifcakova L."/>
            <person name="Stursova M."/>
            <person name="Spatafora J.W."/>
            <person name="Tedersoo L."/>
            <person name="Vaario L.M."/>
            <person name="Yamada A."/>
            <person name="Yan M."/>
            <person name="Wang P."/>
            <person name="Xu J."/>
            <person name="Bruns T."/>
            <person name="Baldrian P."/>
            <person name="Vilgalys R."/>
            <person name="Dunand C."/>
            <person name="Henrissat B."/>
            <person name="Grigoriev I.V."/>
            <person name="Hibbett D."/>
            <person name="Nagy L.G."/>
            <person name="Martin F.M."/>
        </authorList>
    </citation>
    <scope>NUCLEOTIDE SEQUENCE</scope>
    <source>
        <strain evidence="2">Prilba</strain>
    </source>
</reference>
<feature type="compositionally biased region" description="Polar residues" evidence="1">
    <location>
        <begin position="19"/>
        <end position="31"/>
    </location>
</feature>
<organism evidence="2 3">
    <name type="scientific">Russula ochroleuca</name>
    <dbReference type="NCBI Taxonomy" id="152965"/>
    <lineage>
        <taxon>Eukaryota</taxon>
        <taxon>Fungi</taxon>
        <taxon>Dikarya</taxon>
        <taxon>Basidiomycota</taxon>
        <taxon>Agaricomycotina</taxon>
        <taxon>Agaricomycetes</taxon>
        <taxon>Russulales</taxon>
        <taxon>Russulaceae</taxon>
        <taxon>Russula</taxon>
    </lineage>
</organism>
<dbReference type="EMBL" id="WHVB01000024">
    <property type="protein sequence ID" value="KAF8470956.1"/>
    <property type="molecule type" value="Genomic_DNA"/>
</dbReference>
<name>A0A9P5JYL8_9AGAM</name>
<dbReference type="AlphaFoldDB" id="A0A9P5JYL8"/>
<protein>
    <submittedName>
        <fullName evidence="2">Uncharacterized protein</fullName>
    </submittedName>
</protein>
<evidence type="ECO:0000313" key="3">
    <source>
        <dbReference type="Proteomes" id="UP000759537"/>
    </source>
</evidence>
<feature type="region of interest" description="Disordered" evidence="1">
    <location>
        <begin position="1"/>
        <end position="39"/>
    </location>
</feature>
<accession>A0A9P5JYL8</accession>
<reference evidence="2" key="1">
    <citation type="submission" date="2019-10" db="EMBL/GenBank/DDBJ databases">
        <authorList>
            <consortium name="DOE Joint Genome Institute"/>
            <person name="Kuo A."/>
            <person name="Miyauchi S."/>
            <person name="Kiss E."/>
            <person name="Drula E."/>
            <person name="Kohler A."/>
            <person name="Sanchez-Garcia M."/>
            <person name="Andreopoulos B."/>
            <person name="Barry K.W."/>
            <person name="Bonito G."/>
            <person name="Buee M."/>
            <person name="Carver A."/>
            <person name="Chen C."/>
            <person name="Cichocki N."/>
            <person name="Clum A."/>
            <person name="Culley D."/>
            <person name="Crous P.W."/>
            <person name="Fauchery L."/>
            <person name="Girlanda M."/>
            <person name="Hayes R."/>
            <person name="Keri Z."/>
            <person name="LaButti K."/>
            <person name="Lipzen A."/>
            <person name="Lombard V."/>
            <person name="Magnuson J."/>
            <person name="Maillard F."/>
            <person name="Morin E."/>
            <person name="Murat C."/>
            <person name="Nolan M."/>
            <person name="Ohm R."/>
            <person name="Pangilinan J."/>
            <person name="Pereira M."/>
            <person name="Perotto S."/>
            <person name="Peter M."/>
            <person name="Riley R."/>
            <person name="Sitrit Y."/>
            <person name="Stielow B."/>
            <person name="Szollosi G."/>
            <person name="Zifcakova L."/>
            <person name="Stursova M."/>
            <person name="Spatafora J.W."/>
            <person name="Tedersoo L."/>
            <person name="Vaario L.-M."/>
            <person name="Yamada A."/>
            <person name="Yan M."/>
            <person name="Wang P."/>
            <person name="Xu J."/>
            <person name="Bruns T."/>
            <person name="Baldrian P."/>
            <person name="Vilgalys R."/>
            <person name="Henrissat B."/>
            <person name="Grigoriev I.V."/>
            <person name="Hibbett D."/>
            <person name="Nagy L.G."/>
            <person name="Martin F.M."/>
        </authorList>
    </citation>
    <scope>NUCLEOTIDE SEQUENCE</scope>
    <source>
        <strain evidence="2">Prilba</strain>
    </source>
</reference>